<evidence type="ECO:0000256" key="7">
    <source>
        <dbReference type="RuleBase" id="RU004020"/>
    </source>
</evidence>
<keyword evidence="3" id="KW-0805">Transcription regulation</keyword>
<dbReference type="Pfam" id="PF00447">
    <property type="entry name" value="HSF_DNA-bind"/>
    <property type="match status" value="1"/>
</dbReference>
<sequence>PARPWAPHTDVTVTTQGSSMECDINTFADLSFPQKLWLMAESDQFEMVWWAYGGNCIVIDKEEFEAEVLGMRGPLRAFRTEKMSSFIRQLNLYGFNKIIHACRRPPFVPEFLTEQEALVACRKLLFYCNPYFRRDYPHLLKHCKRRVAPKRGALAAPASQQGLNENYQCGSPSAWAMQGAAAEPRDSSTHGALTTQAPEERHHLSQCCCTLPDCAAAAGRRKCQSLIPSLLPTSNSQVLGATSPASTAPGFTQLAQHWRSLPCSHKQHSGRTFGPS</sequence>
<comment type="similarity">
    <text evidence="2 7">Belongs to the HSF family.</text>
</comment>
<evidence type="ECO:0000313" key="9">
    <source>
        <dbReference type="Ensembl" id="ENSPSTP00000000969.1"/>
    </source>
</evidence>
<dbReference type="InterPro" id="IPR000232">
    <property type="entry name" value="HSF_DNA-bd"/>
</dbReference>
<keyword evidence="6" id="KW-0539">Nucleus</keyword>
<dbReference type="Ensembl" id="ENSPSTT00000001018.1">
    <property type="protein sequence ID" value="ENSPSTP00000000969.1"/>
    <property type="gene ID" value="ENSPSTG00000000782.1"/>
</dbReference>
<reference evidence="9" key="1">
    <citation type="submission" date="2025-08" db="UniProtKB">
        <authorList>
            <consortium name="Ensembl"/>
        </authorList>
    </citation>
    <scope>IDENTIFICATION</scope>
</reference>
<reference evidence="9" key="2">
    <citation type="submission" date="2025-09" db="UniProtKB">
        <authorList>
            <consortium name="Ensembl"/>
        </authorList>
    </citation>
    <scope>IDENTIFICATION</scope>
</reference>
<keyword evidence="10" id="KW-1185">Reference proteome</keyword>
<comment type="subcellular location">
    <subcellularLocation>
        <location evidence="1">Nucleus</location>
    </subcellularLocation>
</comment>
<dbReference type="Gene3D" id="1.10.10.10">
    <property type="entry name" value="Winged helix-like DNA-binding domain superfamily/Winged helix DNA-binding domain"/>
    <property type="match status" value="1"/>
</dbReference>
<feature type="domain" description="HSF-type DNA-binding" evidence="8">
    <location>
        <begin position="28"/>
        <end position="146"/>
    </location>
</feature>
<keyword evidence="4" id="KW-0238">DNA-binding</keyword>
<dbReference type="SUPFAM" id="SSF46785">
    <property type="entry name" value="Winged helix' DNA-binding domain"/>
    <property type="match status" value="1"/>
</dbReference>
<protein>
    <recommendedName>
        <fullName evidence="8">HSF-type DNA-binding domain-containing protein</fullName>
    </recommendedName>
</protein>
<keyword evidence="5" id="KW-0804">Transcription</keyword>
<evidence type="ECO:0000256" key="3">
    <source>
        <dbReference type="ARBA" id="ARBA00023015"/>
    </source>
</evidence>
<evidence type="ECO:0000259" key="8">
    <source>
        <dbReference type="SMART" id="SM00415"/>
    </source>
</evidence>
<evidence type="ECO:0000256" key="5">
    <source>
        <dbReference type="ARBA" id="ARBA00023163"/>
    </source>
</evidence>
<proteinExistence type="inferred from homology"/>
<evidence type="ECO:0000256" key="2">
    <source>
        <dbReference type="ARBA" id="ARBA00006403"/>
    </source>
</evidence>
<dbReference type="InterPro" id="IPR036388">
    <property type="entry name" value="WH-like_DNA-bd_sf"/>
</dbReference>
<organism evidence="9 10">
    <name type="scientific">Pavo cristatus</name>
    <name type="common">Indian peafowl</name>
    <name type="synonym">Blue peafowl</name>
    <dbReference type="NCBI Taxonomy" id="9049"/>
    <lineage>
        <taxon>Eukaryota</taxon>
        <taxon>Metazoa</taxon>
        <taxon>Chordata</taxon>
        <taxon>Craniata</taxon>
        <taxon>Vertebrata</taxon>
        <taxon>Euteleostomi</taxon>
        <taxon>Archelosauria</taxon>
        <taxon>Archosauria</taxon>
        <taxon>Dinosauria</taxon>
        <taxon>Saurischia</taxon>
        <taxon>Theropoda</taxon>
        <taxon>Coelurosauria</taxon>
        <taxon>Aves</taxon>
        <taxon>Neognathae</taxon>
        <taxon>Galloanserae</taxon>
        <taxon>Galliformes</taxon>
        <taxon>Phasianidae</taxon>
        <taxon>Phasianinae</taxon>
        <taxon>Pavo</taxon>
    </lineage>
</organism>
<evidence type="ECO:0000256" key="4">
    <source>
        <dbReference type="ARBA" id="ARBA00023125"/>
    </source>
</evidence>
<dbReference type="PANTHER" id="PTHR10015:SF336">
    <property type="entry name" value="HEAT SHOCK TRANSCRIPTION FACTOR, Y-LINKED"/>
    <property type="match status" value="1"/>
</dbReference>
<dbReference type="SMART" id="SM00415">
    <property type="entry name" value="HSF"/>
    <property type="match status" value="1"/>
</dbReference>
<dbReference type="InterPro" id="IPR036390">
    <property type="entry name" value="WH_DNA-bd_sf"/>
</dbReference>
<dbReference type="FunFam" id="1.10.10.10:FF:000349">
    <property type="entry name" value="Heat shock transcription factor, Y-linked"/>
    <property type="match status" value="1"/>
</dbReference>
<accession>A0A8C9L2H2</accession>
<dbReference type="PANTHER" id="PTHR10015">
    <property type="entry name" value="HEAT SHOCK TRANSCRIPTION FACTOR"/>
    <property type="match status" value="1"/>
</dbReference>
<dbReference type="GO" id="GO:0043565">
    <property type="term" value="F:sequence-specific DNA binding"/>
    <property type="evidence" value="ECO:0007669"/>
    <property type="project" value="InterPro"/>
</dbReference>
<evidence type="ECO:0000256" key="1">
    <source>
        <dbReference type="ARBA" id="ARBA00004123"/>
    </source>
</evidence>
<dbReference type="GO" id="GO:0005634">
    <property type="term" value="C:nucleus"/>
    <property type="evidence" value="ECO:0007669"/>
    <property type="project" value="UniProtKB-SubCell"/>
</dbReference>
<evidence type="ECO:0000256" key="6">
    <source>
        <dbReference type="ARBA" id="ARBA00023242"/>
    </source>
</evidence>
<dbReference type="AlphaFoldDB" id="A0A8C9L2H2"/>
<evidence type="ECO:0000313" key="10">
    <source>
        <dbReference type="Proteomes" id="UP000694428"/>
    </source>
</evidence>
<dbReference type="Proteomes" id="UP000694428">
    <property type="component" value="Unplaced"/>
</dbReference>
<dbReference type="GO" id="GO:0003700">
    <property type="term" value="F:DNA-binding transcription factor activity"/>
    <property type="evidence" value="ECO:0007669"/>
    <property type="project" value="InterPro"/>
</dbReference>
<name>A0A8C9L2H2_PAVCR</name>